<protein>
    <recommendedName>
        <fullName evidence="3">DUF5343 domain-containing protein</fullName>
    </recommendedName>
</protein>
<dbReference type="InterPro" id="IPR035235">
    <property type="entry name" value="DUF5343"/>
</dbReference>
<evidence type="ECO:0008006" key="3">
    <source>
        <dbReference type="Google" id="ProtNLM"/>
    </source>
</evidence>
<dbReference type="OrthoDB" id="5186897at2"/>
<dbReference type="HOGENOM" id="CLU_104183_1_0_6"/>
<organism evidence="1 2">
    <name type="scientific">Shewanella baltica (strain OS155 / ATCC BAA-1091)</name>
    <dbReference type="NCBI Taxonomy" id="325240"/>
    <lineage>
        <taxon>Bacteria</taxon>
        <taxon>Pseudomonadati</taxon>
        <taxon>Pseudomonadota</taxon>
        <taxon>Gammaproteobacteria</taxon>
        <taxon>Alteromonadales</taxon>
        <taxon>Shewanellaceae</taxon>
        <taxon>Shewanella</taxon>
    </lineage>
</organism>
<evidence type="ECO:0000313" key="1">
    <source>
        <dbReference type="EMBL" id="ABN62115.1"/>
    </source>
</evidence>
<name>A3D5V2_SHEB5</name>
<dbReference type="AlphaFoldDB" id="A3D5V2"/>
<sequence>MADNLPYSTSVGTFEKMLDKIKAAPAPERFTQDFVGTKLSMKGGTANACIPLLKKMGFVAGDGSPTSLYKEFRNPAKSRIALGTGFRKLYSRLYQMNEYIHDANDQDVLGLIVECTGSEHDNAATKYTLSTFNMLRKHADFDNEEAEVDLMEPEKDDHAEKYRNPIAVNMPQQPSPQQGKGINLSYTINLNLPATKDIEVFNAIFKSLKEHILEE</sequence>
<gene>
    <name evidence="1" type="ordered locus">Sbal_2622</name>
</gene>
<dbReference type="Pfam" id="PF17278">
    <property type="entry name" value="DUF5343"/>
    <property type="match status" value="1"/>
</dbReference>
<dbReference type="EMBL" id="CP000563">
    <property type="protein sequence ID" value="ABN62115.1"/>
    <property type="molecule type" value="Genomic_DNA"/>
</dbReference>
<keyword evidence="2" id="KW-1185">Reference proteome</keyword>
<accession>A3D5V2</accession>
<dbReference type="KEGG" id="sbl:Sbal_2622"/>
<proteinExistence type="predicted"/>
<evidence type="ECO:0000313" key="2">
    <source>
        <dbReference type="Proteomes" id="UP000001557"/>
    </source>
</evidence>
<reference evidence="1 2" key="1">
    <citation type="submission" date="2007-02" db="EMBL/GenBank/DDBJ databases">
        <title>Complete sequence of chromosome of Shewanella baltica OS155.</title>
        <authorList>
            <consortium name="US DOE Joint Genome Institute"/>
            <person name="Copeland A."/>
            <person name="Lucas S."/>
            <person name="Lapidus A."/>
            <person name="Barry K."/>
            <person name="Detter J.C."/>
            <person name="Glavina del Rio T."/>
            <person name="Hammon N."/>
            <person name="Israni S."/>
            <person name="Dalin E."/>
            <person name="Tice H."/>
            <person name="Pitluck S."/>
            <person name="Sims D.R."/>
            <person name="Brettin T."/>
            <person name="Bruce D."/>
            <person name="Han C."/>
            <person name="Tapia R."/>
            <person name="Brainard J."/>
            <person name="Schmutz J."/>
            <person name="Larimer F."/>
            <person name="Land M."/>
            <person name="Hauser L."/>
            <person name="Kyrpides N."/>
            <person name="Mikhailova N."/>
            <person name="Brettar I."/>
            <person name="Klappenbach J."/>
            <person name="Konstantinidis K."/>
            <person name="Rodrigues J."/>
            <person name="Tiedje J."/>
            <person name="Richardson P."/>
        </authorList>
    </citation>
    <scope>NUCLEOTIDE SEQUENCE [LARGE SCALE GENOMIC DNA]</scope>
    <source>
        <strain evidence="2">OS155 / ATCC BAA-1091</strain>
    </source>
</reference>
<dbReference type="Proteomes" id="UP000001557">
    <property type="component" value="Chromosome"/>
</dbReference>
<dbReference type="RefSeq" id="WP_011847097.1">
    <property type="nucleotide sequence ID" value="NC_009052.1"/>
</dbReference>